<proteinExistence type="predicted"/>
<sequence length="143" mass="16342">MDEEVKNGHFAIGQKNPFGQFFIGHSFLNRLAKSPDGKVSVGKVTFEPGCRNNWHVHLDGFQILLVTEGQGWYQEEGKEARSLKAGDVVVTDKEVKHWHGTSKDSWFSHIAITSGESQFYEEVTDQQYQSVEHSKEGFQWQKK</sequence>
<organism evidence="2 3">
    <name type="scientific">Streptococcus pseudoporcinus LQ 940-04</name>
    <dbReference type="NCBI Taxonomy" id="875093"/>
    <lineage>
        <taxon>Bacteria</taxon>
        <taxon>Bacillati</taxon>
        <taxon>Bacillota</taxon>
        <taxon>Bacilli</taxon>
        <taxon>Lactobacillales</taxon>
        <taxon>Streptococcaceae</taxon>
        <taxon>Streptococcus</taxon>
    </lineage>
</organism>
<dbReference type="PANTHER" id="PTHR43698">
    <property type="entry name" value="RIBD C-TERMINAL DOMAIN CONTAINING PROTEIN"/>
    <property type="match status" value="1"/>
</dbReference>
<evidence type="ECO:0000313" key="2">
    <source>
        <dbReference type="EMBL" id="EHI64255.1"/>
    </source>
</evidence>
<dbReference type="SUPFAM" id="SSF51182">
    <property type="entry name" value="RmlC-like cupins"/>
    <property type="match status" value="1"/>
</dbReference>
<evidence type="ECO:0000259" key="1">
    <source>
        <dbReference type="Pfam" id="PF07883"/>
    </source>
</evidence>
<gene>
    <name evidence="2" type="ORF">STRPS_1978</name>
</gene>
<accession>G5KAL5</accession>
<dbReference type="RefSeq" id="WP_007893300.1">
    <property type="nucleotide sequence ID" value="NZ_AEUY02000005.1"/>
</dbReference>
<dbReference type="InterPro" id="IPR014710">
    <property type="entry name" value="RmlC-like_jellyroll"/>
</dbReference>
<feature type="domain" description="Cupin type-2" evidence="1">
    <location>
        <begin position="44"/>
        <end position="102"/>
    </location>
</feature>
<dbReference type="GeneID" id="58554700"/>
<dbReference type="InterPro" id="IPR011051">
    <property type="entry name" value="RmlC_Cupin_sf"/>
</dbReference>
<dbReference type="EMBL" id="AEUY02000005">
    <property type="protein sequence ID" value="EHI64255.1"/>
    <property type="molecule type" value="Genomic_DNA"/>
</dbReference>
<name>G5KAL5_9STRE</name>
<dbReference type="OrthoDB" id="9802489at2"/>
<dbReference type="Proteomes" id="UP000003217">
    <property type="component" value="Unassembled WGS sequence"/>
</dbReference>
<dbReference type="AlphaFoldDB" id="G5KAL5"/>
<keyword evidence="3" id="KW-1185">Reference proteome</keyword>
<reference evidence="2 3" key="1">
    <citation type="journal article" date="2014" name="Int. J. Syst. Evol. Microbiol.">
        <title>Phylogenomics and the dynamic genome evolution of the genus Streptococcus.</title>
        <authorList>
            <consortium name="The Broad Institute Genome Sequencing Platform"/>
            <person name="Richards V.P."/>
            <person name="Palmer S.R."/>
            <person name="Pavinski Bitar P.D."/>
            <person name="Qin X."/>
            <person name="Weinstock G.M."/>
            <person name="Highlander S.K."/>
            <person name="Town C.D."/>
            <person name="Burne R.A."/>
            <person name="Stanhope M.J."/>
        </authorList>
    </citation>
    <scope>NUCLEOTIDE SEQUENCE [LARGE SCALE GENOMIC DNA]</scope>
    <source>
        <strain evidence="2 3">LQ 940-04</strain>
    </source>
</reference>
<dbReference type="STRING" id="361101.GCA_900102825_00991"/>
<dbReference type="InterPro" id="IPR013096">
    <property type="entry name" value="Cupin_2"/>
</dbReference>
<comment type="caution">
    <text evidence="2">The sequence shown here is derived from an EMBL/GenBank/DDBJ whole genome shotgun (WGS) entry which is preliminary data.</text>
</comment>
<evidence type="ECO:0000313" key="3">
    <source>
        <dbReference type="Proteomes" id="UP000003217"/>
    </source>
</evidence>
<dbReference type="PANTHER" id="PTHR43698:SF1">
    <property type="entry name" value="BLL4564 PROTEIN"/>
    <property type="match status" value="1"/>
</dbReference>
<dbReference type="Pfam" id="PF07883">
    <property type="entry name" value="Cupin_2"/>
    <property type="match status" value="1"/>
</dbReference>
<dbReference type="Gene3D" id="2.60.120.10">
    <property type="entry name" value="Jelly Rolls"/>
    <property type="match status" value="1"/>
</dbReference>
<protein>
    <submittedName>
        <fullName evidence="2">Cupin domain protein</fullName>
    </submittedName>
</protein>
<dbReference type="CDD" id="cd02233">
    <property type="entry name" value="cupin_HNL-like"/>
    <property type="match status" value="1"/>
</dbReference>
<dbReference type="InterPro" id="IPR047263">
    <property type="entry name" value="HNL-like_cupin"/>
</dbReference>